<dbReference type="InterPro" id="IPR011032">
    <property type="entry name" value="GroES-like_sf"/>
</dbReference>
<dbReference type="Pfam" id="PF00107">
    <property type="entry name" value="ADH_zinc_N"/>
    <property type="match status" value="1"/>
</dbReference>
<dbReference type="SUPFAM" id="SSF50129">
    <property type="entry name" value="GroES-like"/>
    <property type="match status" value="1"/>
</dbReference>
<comment type="cofactor">
    <cofactor evidence="1">
        <name>Zn(2+)</name>
        <dbReference type="ChEBI" id="CHEBI:29105"/>
    </cofactor>
</comment>
<gene>
    <name evidence="8 10" type="ORF">BDZ99DRAFT_455084</name>
</gene>
<evidence type="ECO:0000313" key="9">
    <source>
        <dbReference type="Proteomes" id="UP000504636"/>
    </source>
</evidence>
<evidence type="ECO:0000313" key="10">
    <source>
        <dbReference type="RefSeq" id="XP_033569269.1"/>
    </source>
</evidence>
<reference evidence="8 10" key="1">
    <citation type="journal article" date="2020" name="Stud. Mycol.">
        <title>101 Dothideomycetes genomes: a test case for predicting lifestyles and emergence of pathogens.</title>
        <authorList>
            <person name="Haridas S."/>
            <person name="Albert R."/>
            <person name="Binder M."/>
            <person name="Bloem J."/>
            <person name="Labutti K."/>
            <person name="Salamov A."/>
            <person name="Andreopoulos B."/>
            <person name="Baker S."/>
            <person name="Barry K."/>
            <person name="Bills G."/>
            <person name="Bluhm B."/>
            <person name="Cannon C."/>
            <person name="Castanera R."/>
            <person name="Culley D."/>
            <person name="Daum C."/>
            <person name="Ezra D."/>
            <person name="Gonzalez J."/>
            <person name="Henrissat B."/>
            <person name="Kuo A."/>
            <person name="Liang C."/>
            <person name="Lipzen A."/>
            <person name="Lutzoni F."/>
            <person name="Magnuson J."/>
            <person name="Mondo S."/>
            <person name="Nolan M."/>
            <person name="Ohm R."/>
            <person name="Pangilinan J."/>
            <person name="Park H.-J."/>
            <person name="Ramirez L."/>
            <person name="Alfaro M."/>
            <person name="Sun H."/>
            <person name="Tritt A."/>
            <person name="Yoshinaga Y."/>
            <person name="Zwiers L.-H."/>
            <person name="Turgeon B."/>
            <person name="Goodwin S."/>
            <person name="Spatafora J."/>
            <person name="Crous P."/>
            <person name="Grigoriev I."/>
        </authorList>
    </citation>
    <scope>NUCLEOTIDE SEQUENCE</scope>
    <source>
        <strain evidence="8 10">CBS 304.34</strain>
    </source>
</reference>
<proteinExistence type="inferred from homology"/>
<dbReference type="Gene3D" id="3.40.50.720">
    <property type="entry name" value="NAD(P)-binding Rossmann-like Domain"/>
    <property type="match status" value="1"/>
</dbReference>
<dbReference type="Proteomes" id="UP000504636">
    <property type="component" value="Unplaced"/>
</dbReference>
<dbReference type="AlphaFoldDB" id="A0A6A6Y257"/>
<name>A0A6A6Y257_9PEZI</name>
<evidence type="ECO:0000256" key="3">
    <source>
        <dbReference type="ARBA" id="ARBA00022723"/>
    </source>
</evidence>
<dbReference type="RefSeq" id="XP_033569269.1">
    <property type="nucleotide sequence ID" value="XM_033718424.1"/>
</dbReference>
<evidence type="ECO:0000256" key="5">
    <source>
        <dbReference type="ARBA" id="ARBA00023002"/>
    </source>
</evidence>
<evidence type="ECO:0000256" key="4">
    <source>
        <dbReference type="ARBA" id="ARBA00022833"/>
    </source>
</evidence>
<evidence type="ECO:0000259" key="7">
    <source>
        <dbReference type="Pfam" id="PF08240"/>
    </source>
</evidence>
<dbReference type="GeneID" id="54459317"/>
<organism evidence="8">
    <name type="scientific">Mytilinidion resinicola</name>
    <dbReference type="NCBI Taxonomy" id="574789"/>
    <lineage>
        <taxon>Eukaryota</taxon>
        <taxon>Fungi</taxon>
        <taxon>Dikarya</taxon>
        <taxon>Ascomycota</taxon>
        <taxon>Pezizomycotina</taxon>
        <taxon>Dothideomycetes</taxon>
        <taxon>Pleosporomycetidae</taxon>
        <taxon>Mytilinidiales</taxon>
        <taxon>Mytilinidiaceae</taxon>
        <taxon>Mytilinidion</taxon>
    </lineage>
</organism>
<dbReference type="Gene3D" id="3.90.180.10">
    <property type="entry name" value="Medium-chain alcohol dehydrogenases, catalytic domain"/>
    <property type="match status" value="1"/>
</dbReference>
<reference evidence="10" key="3">
    <citation type="submission" date="2025-04" db="UniProtKB">
        <authorList>
            <consortium name="RefSeq"/>
        </authorList>
    </citation>
    <scope>IDENTIFICATION</scope>
    <source>
        <strain evidence="10">CBS 304.34</strain>
    </source>
</reference>
<evidence type="ECO:0000256" key="1">
    <source>
        <dbReference type="ARBA" id="ARBA00001947"/>
    </source>
</evidence>
<sequence length="361" mass="39012">MKAGQFYAKEDIRVTEVPKPEPKDNEVLIDIEWCGICGSDLHEYIIGPMAIPSVKPHPLTKEVLPITMGHEFCGRIVSAPSDSTLKPGQAVMVDPRLYCSSCSRCASQATNTCYSWGFHGLSGNGGGFSESIVVDASMCYAIPDSSLDLAALIEPLAVAWHAVRASGREDFSSESALILGGGPVGIAVLLVLRAKGTKQVFVSEPTAKRAEQNAELADAVFNPIKEKVAERCIEKTGGEGVGYVFDCAGIQAGMNDGMGALRHQGVYVNVAGWEKPIVVPQLDLMLKEISVTGSLAYDDRDFKETVEAFVDGNFKGVEKMVTSRIHLDDVLEKGFVELVKNKDDHIKILVTPNRKNLGQKK</sequence>
<comment type="similarity">
    <text evidence="2">Belongs to the zinc-containing alcohol dehydrogenase family.</text>
</comment>
<dbReference type="CDD" id="cd08233">
    <property type="entry name" value="butanediol_DH_like"/>
    <property type="match status" value="1"/>
</dbReference>
<dbReference type="OrthoDB" id="3941538at2759"/>
<evidence type="ECO:0000313" key="8">
    <source>
        <dbReference type="EMBL" id="KAF2802305.1"/>
    </source>
</evidence>
<feature type="domain" description="Alcohol dehydrogenase-like C-terminal" evidence="6">
    <location>
        <begin position="183"/>
        <end position="309"/>
    </location>
</feature>
<keyword evidence="9" id="KW-1185">Reference proteome</keyword>
<dbReference type="Pfam" id="PF08240">
    <property type="entry name" value="ADH_N"/>
    <property type="match status" value="1"/>
</dbReference>
<accession>A0A6A6Y257</accession>
<dbReference type="GO" id="GO:0034079">
    <property type="term" value="P:butanediol biosynthetic process"/>
    <property type="evidence" value="ECO:0007669"/>
    <property type="project" value="TreeGrafter"/>
</dbReference>
<feature type="domain" description="Alcohol dehydrogenase-like N-terminal" evidence="7">
    <location>
        <begin position="24"/>
        <end position="144"/>
    </location>
</feature>
<dbReference type="GO" id="GO:0005737">
    <property type="term" value="C:cytoplasm"/>
    <property type="evidence" value="ECO:0007669"/>
    <property type="project" value="TreeGrafter"/>
</dbReference>
<keyword evidence="5" id="KW-0560">Oxidoreductase</keyword>
<protein>
    <submittedName>
        <fullName evidence="8 10">Threonine dehydrogenase</fullName>
    </submittedName>
</protein>
<keyword evidence="4" id="KW-0862">Zinc</keyword>
<keyword evidence="3" id="KW-0479">Metal-binding</keyword>
<reference evidence="10" key="2">
    <citation type="submission" date="2020-04" db="EMBL/GenBank/DDBJ databases">
        <authorList>
            <consortium name="NCBI Genome Project"/>
        </authorList>
    </citation>
    <scope>NUCLEOTIDE SEQUENCE</scope>
    <source>
        <strain evidence="10">CBS 304.34</strain>
    </source>
</reference>
<dbReference type="GO" id="GO:0046872">
    <property type="term" value="F:metal ion binding"/>
    <property type="evidence" value="ECO:0007669"/>
    <property type="project" value="UniProtKB-KW"/>
</dbReference>
<dbReference type="InterPro" id="IPR036291">
    <property type="entry name" value="NAD(P)-bd_dom_sf"/>
</dbReference>
<dbReference type="SUPFAM" id="SSF51735">
    <property type="entry name" value="NAD(P)-binding Rossmann-fold domains"/>
    <property type="match status" value="1"/>
</dbReference>
<evidence type="ECO:0000256" key="2">
    <source>
        <dbReference type="ARBA" id="ARBA00008072"/>
    </source>
</evidence>
<dbReference type="GO" id="GO:0000721">
    <property type="term" value="F:(R,R)-butanediol dehydrogenase activity"/>
    <property type="evidence" value="ECO:0007669"/>
    <property type="project" value="TreeGrafter"/>
</dbReference>
<dbReference type="InterPro" id="IPR013154">
    <property type="entry name" value="ADH-like_N"/>
</dbReference>
<evidence type="ECO:0000259" key="6">
    <source>
        <dbReference type="Pfam" id="PF00107"/>
    </source>
</evidence>
<dbReference type="InterPro" id="IPR013149">
    <property type="entry name" value="ADH-like_C"/>
</dbReference>
<dbReference type="EMBL" id="MU003724">
    <property type="protein sequence ID" value="KAF2802305.1"/>
    <property type="molecule type" value="Genomic_DNA"/>
</dbReference>
<dbReference type="PANTHER" id="PTHR43161:SF23">
    <property type="entry name" value="(R,R)-BUTANEDIOL DEHYDROGENASE-RELATED"/>
    <property type="match status" value="1"/>
</dbReference>
<dbReference type="PANTHER" id="PTHR43161">
    <property type="entry name" value="SORBITOL DEHYDROGENASE"/>
    <property type="match status" value="1"/>
</dbReference>